<evidence type="ECO:0000313" key="1">
    <source>
        <dbReference type="EMBL" id="WSB96469.1"/>
    </source>
</evidence>
<name>A0ACD4ZE73_9ACTN</name>
<dbReference type="EC" id="3.4.24.-" evidence="1"/>
<dbReference type="EMBL" id="CP109109">
    <property type="protein sequence ID" value="WSB96469.1"/>
    <property type="molecule type" value="Genomic_DNA"/>
</dbReference>
<sequence length="317" mass="32681">MTYLVLIPLLMPFLAAPAACRVAAVLPPRRAAWLLTAAALVLAVSSSAALVLLVVPGASYLPAVAVLGELAEPLTAGPPPVTIALALVAGALLVWRTAALTAAARRDRAELRRARTVTGGTDDELAVVRDDRPDAYALPGRPGRIVVTTGMLRALEPPEREALFAHERAHLRGRHHVLLAAAELAALCHPALRALREPLGYALERAADEAAAAAVGDRRLAARAIGRAALAARGVPGLSVAVRPRTVLAATAGPVPRRVAALLGTGASGRPALTPRTRRLVAGALLVCLTLSGVSAVGAASDLHTHIEIAQGENPER</sequence>
<gene>
    <name evidence="1" type="ORF">OG835_05295</name>
</gene>
<accession>A0ACD4ZE73</accession>
<reference evidence="1" key="1">
    <citation type="submission" date="2022-10" db="EMBL/GenBank/DDBJ databases">
        <title>The complete genomes of actinobacterial strains from the NBC collection.</title>
        <authorList>
            <person name="Joergensen T.S."/>
            <person name="Alvarez Arevalo M."/>
            <person name="Sterndorff E.B."/>
            <person name="Faurdal D."/>
            <person name="Vuksanovic O."/>
            <person name="Mourched A.-S."/>
            <person name="Charusanti P."/>
            <person name="Shaw S."/>
            <person name="Blin K."/>
            <person name="Weber T."/>
        </authorList>
    </citation>
    <scope>NUCLEOTIDE SEQUENCE</scope>
    <source>
        <strain evidence="1">NBC 01771</strain>
    </source>
</reference>
<proteinExistence type="predicted"/>
<protein>
    <submittedName>
        <fullName evidence="1">M48 family metalloprotease</fullName>
        <ecNumber evidence="1">3.4.24.-</ecNumber>
    </submittedName>
</protein>
<keyword evidence="1" id="KW-0378">Hydrolase</keyword>
<keyword evidence="1" id="KW-0645">Protease</keyword>
<organism evidence="1 2">
    <name type="scientific">Streptomyces scopuliridis</name>
    <dbReference type="NCBI Taxonomy" id="452529"/>
    <lineage>
        <taxon>Bacteria</taxon>
        <taxon>Bacillati</taxon>
        <taxon>Actinomycetota</taxon>
        <taxon>Actinomycetes</taxon>
        <taxon>Kitasatosporales</taxon>
        <taxon>Streptomycetaceae</taxon>
        <taxon>Streptomyces</taxon>
    </lineage>
</organism>
<dbReference type="Proteomes" id="UP001348369">
    <property type="component" value="Chromosome"/>
</dbReference>
<keyword evidence="2" id="KW-1185">Reference proteome</keyword>
<evidence type="ECO:0000313" key="2">
    <source>
        <dbReference type="Proteomes" id="UP001348369"/>
    </source>
</evidence>
<keyword evidence="1" id="KW-0482">Metalloprotease</keyword>